<keyword evidence="3" id="KW-1185">Reference proteome</keyword>
<feature type="transmembrane region" description="Helical" evidence="1">
    <location>
        <begin position="101"/>
        <end position="121"/>
    </location>
</feature>
<feature type="transmembrane region" description="Helical" evidence="1">
    <location>
        <begin position="73"/>
        <end position="95"/>
    </location>
</feature>
<reference evidence="2 3" key="1">
    <citation type="submission" date="2020-08" db="EMBL/GenBank/DDBJ databases">
        <title>Genomic Encyclopedia of Archaeal and Bacterial Type Strains, Phase II (KMG-II): from individual species to whole genera.</title>
        <authorList>
            <person name="Goeker M."/>
        </authorList>
    </citation>
    <scope>NUCLEOTIDE SEQUENCE [LARGE SCALE GENOMIC DNA]</scope>
    <source>
        <strain evidence="2 3">5AG</strain>
    </source>
</reference>
<feature type="non-terminal residue" evidence="2">
    <location>
        <position position="402"/>
    </location>
</feature>
<dbReference type="Proteomes" id="UP000553442">
    <property type="component" value="Unassembled WGS sequence"/>
</dbReference>
<name>A0A7W5K5V4_9GAMM</name>
<comment type="caution">
    <text evidence="2">The sequence shown here is derived from an EMBL/GenBank/DDBJ whole genome shotgun (WGS) entry which is preliminary data.</text>
</comment>
<organism evidence="2 3">
    <name type="scientific">Halomonas campaniensis</name>
    <dbReference type="NCBI Taxonomy" id="213554"/>
    <lineage>
        <taxon>Bacteria</taxon>
        <taxon>Pseudomonadati</taxon>
        <taxon>Pseudomonadota</taxon>
        <taxon>Gammaproteobacteria</taxon>
        <taxon>Oceanospirillales</taxon>
        <taxon>Halomonadaceae</taxon>
        <taxon>Halomonas</taxon>
    </lineage>
</organism>
<proteinExistence type="predicted"/>
<protein>
    <submittedName>
        <fullName evidence="2">Uncharacterized protein</fullName>
    </submittedName>
</protein>
<keyword evidence="1" id="KW-1133">Transmembrane helix</keyword>
<evidence type="ECO:0000313" key="3">
    <source>
        <dbReference type="Proteomes" id="UP000553442"/>
    </source>
</evidence>
<dbReference type="RefSeq" id="WP_183334168.1">
    <property type="nucleotide sequence ID" value="NZ_JACHZF010000035.1"/>
</dbReference>
<evidence type="ECO:0000313" key="2">
    <source>
        <dbReference type="EMBL" id="MBB3332536.1"/>
    </source>
</evidence>
<feature type="transmembrane region" description="Helical" evidence="1">
    <location>
        <begin position="191"/>
        <end position="210"/>
    </location>
</feature>
<keyword evidence="1" id="KW-0812">Transmembrane</keyword>
<sequence length="402" mass="43969">MTLKNRELALQVALVMLISIILTVAGIGVLSLGVPEASLPSSFSLLPGGALAGLLIGLGLLASLLGRRGWRRLLGGSLVLFATLLLTVGMMSQAASQLGWLRVPITSGLIVLMTGLCLLVAPRGWGKAAWLAVGTLTTVGGSLSLLHYAFGSHPDISQPSFMASLLFIPLGLALAWLGFRPPERGILLSRQATLAAVLGVAVSCTSWYLIHWQQHQGVLHDANRLASHLKERTHQALLNREETARRMAERWNLNGSLPTREMLEQEASSYLRDIPDLQAIAFLEEGQRNVWRRARGPSALLWLDDQLLDPKALAWLESQRESSSGWLFPDAEQPQLALLSVALANSPEHRLIWIMDFSLLLDHELDSEPGPWYGLTRQGVGCLCCMWSSSMPSDQEARGYQR</sequence>
<evidence type="ECO:0000256" key="1">
    <source>
        <dbReference type="SAM" id="Phobius"/>
    </source>
</evidence>
<keyword evidence="1" id="KW-0472">Membrane</keyword>
<dbReference type="AlphaFoldDB" id="A0A7W5K5V4"/>
<feature type="transmembrane region" description="Helical" evidence="1">
    <location>
        <begin position="128"/>
        <end position="149"/>
    </location>
</feature>
<accession>A0A7W5K5V4</accession>
<gene>
    <name evidence="2" type="ORF">BDK63_003431</name>
</gene>
<dbReference type="EMBL" id="JACHZF010000035">
    <property type="protein sequence ID" value="MBB3332536.1"/>
    <property type="molecule type" value="Genomic_DNA"/>
</dbReference>
<feature type="transmembrane region" description="Helical" evidence="1">
    <location>
        <begin position="12"/>
        <end position="33"/>
    </location>
</feature>
<feature type="transmembrane region" description="Helical" evidence="1">
    <location>
        <begin position="161"/>
        <end position="179"/>
    </location>
</feature>
<feature type="transmembrane region" description="Helical" evidence="1">
    <location>
        <begin position="45"/>
        <end position="66"/>
    </location>
</feature>